<organism evidence="2 3">
    <name type="scientific">Cutaneotrichosporon oleaginosum</name>
    <dbReference type="NCBI Taxonomy" id="879819"/>
    <lineage>
        <taxon>Eukaryota</taxon>
        <taxon>Fungi</taxon>
        <taxon>Dikarya</taxon>
        <taxon>Basidiomycota</taxon>
        <taxon>Agaricomycotina</taxon>
        <taxon>Tremellomycetes</taxon>
        <taxon>Trichosporonales</taxon>
        <taxon>Trichosporonaceae</taxon>
        <taxon>Cutaneotrichosporon</taxon>
    </lineage>
</organism>
<dbReference type="Proteomes" id="UP000053611">
    <property type="component" value="Unassembled WGS sequence"/>
</dbReference>
<evidence type="ECO:0000313" key="3">
    <source>
        <dbReference type="Proteomes" id="UP000053611"/>
    </source>
</evidence>
<protein>
    <submittedName>
        <fullName evidence="2">Uncharacterized protein</fullName>
    </submittedName>
</protein>
<gene>
    <name evidence="2" type="ORF">CC85DRAFT_285921</name>
</gene>
<dbReference type="RefSeq" id="XP_018278479.1">
    <property type="nucleotide sequence ID" value="XM_018423316.1"/>
</dbReference>
<feature type="region of interest" description="Disordered" evidence="1">
    <location>
        <begin position="1"/>
        <end position="48"/>
    </location>
</feature>
<accession>A0A0J0XLN5</accession>
<proteinExistence type="predicted"/>
<evidence type="ECO:0000313" key="2">
    <source>
        <dbReference type="EMBL" id="KLT41988.1"/>
    </source>
</evidence>
<dbReference type="AlphaFoldDB" id="A0A0J0XLN5"/>
<evidence type="ECO:0000256" key="1">
    <source>
        <dbReference type="SAM" id="MobiDB-lite"/>
    </source>
</evidence>
<dbReference type="EMBL" id="KQ087210">
    <property type="protein sequence ID" value="KLT41988.1"/>
    <property type="molecule type" value="Genomic_DNA"/>
</dbReference>
<name>A0A0J0XLN5_9TREE</name>
<keyword evidence="3" id="KW-1185">Reference proteome</keyword>
<dbReference type="OrthoDB" id="2563136at2759"/>
<sequence>MSWLSSPPSKPDAALSSDFTEPSAEGALGMDTLHDAAAPTAPPQPKIRSMDDLRRLNRRATQEGMYAGVLGGGVMAFIGKRLGLSKNGLVLTFILGGTGISFLTTRTIINSSLGEHYAQLRAAQAARTGNLLGDGAVGDARPVELEERVDARAQLARDLSAIGGPRERTRWTKGRGLDGEVEEEAELRDTYHRPGVPRNI</sequence>
<dbReference type="GeneID" id="28983919"/>
<reference evidence="2 3" key="1">
    <citation type="submission" date="2015-03" db="EMBL/GenBank/DDBJ databases">
        <title>Genomics and transcriptomics of the oil-accumulating basidiomycete yeast T. oleaginosus allow insights into substrate utilization and the diverse evolutionary trajectories of mating systems in fungi.</title>
        <authorList>
            <consortium name="DOE Joint Genome Institute"/>
            <person name="Kourist R."/>
            <person name="Kracht O."/>
            <person name="Bracharz F."/>
            <person name="Lipzen A."/>
            <person name="Nolan M."/>
            <person name="Ohm R."/>
            <person name="Grigoriev I."/>
            <person name="Sun S."/>
            <person name="Heitman J."/>
            <person name="Bruck T."/>
            <person name="Nowrousian M."/>
        </authorList>
    </citation>
    <scope>NUCLEOTIDE SEQUENCE [LARGE SCALE GENOMIC DNA]</scope>
    <source>
        <strain evidence="2 3">IBC0246</strain>
    </source>
</reference>